<protein>
    <recommendedName>
        <fullName evidence="2">Dynein heavy chain tail domain-containing protein</fullName>
    </recommendedName>
</protein>
<proteinExistence type="inferred from homology"/>
<dbReference type="PANTHER" id="PTHR46532">
    <property type="entry name" value="MALE FERTILITY FACTOR KL5"/>
    <property type="match status" value="1"/>
</dbReference>
<comment type="similarity">
    <text evidence="1">Belongs to the dynein heavy chain family.</text>
</comment>
<accession>A0AAW2IE54</accession>
<evidence type="ECO:0000256" key="1">
    <source>
        <dbReference type="ARBA" id="ARBA00008887"/>
    </source>
</evidence>
<reference evidence="3" key="1">
    <citation type="journal article" date="2024" name="Gigascience">
        <title>Chromosome-level genome of the poultry shaft louse Menopon gallinae provides insight into the host-switching and adaptive evolution of parasitic lice.</title>
        <authorList>
            <person name="Xu Y."/>
            <person name="Ma L."/>
            <person name="Liu S."/>
            <person name="Liang Y."/>
            <person name="Liu Q."/>
            <person name="He Z."/>
            <person name="Tian L."/>
            <person name="Duan Y."/>
            <person name="Cai W."/>
            <person name="Li H."/>
            <person name="Song F."/>
        </authorList>
    </citation>
    <scope>NUCLEOTIDE SEQUENCE</scope>
    <source>
        <strain evidence="3">Cailab_2023a</strain>
    </source>
</reference>
<dbReference type="Pfam" id="PF08385">
    <property type="entry name" value="DHC_N1"/>
    <property type="match status" value="1"/>
</dbReference>
<gene>
    <name evidence="3" type="ORF">PYX00_001708</name>
</gene>
<evidence type="ECO:0000313" key="3">
    <source>
        <dbReference type="EMBL" id="KAL0280414.1"/>
    </source>
</evidence>
<sequence length="1046" mass="120835">MDPRLEFTFQLLIDGSGLPRTEIMDHVFEGNMLDDINQLFLPHMCSKLMWFYQEVEEPEVPQLNDMVSPVKTAAKPPGEGVRKKKLFLTDGWQVPLTGICIYMFRLNTGKQLPEEGFHKDLYCGVIDAKRIGLVTTVERIMEHVFMEALAHPSPDSEEEDSNCQMVKNSLLPGLRSFCSALRVCEEVCDEPNLFEDGKCVMAGVITEEDARLMSLKTEEVVKLEDRVKNWMKRVSDVLMESSQLRKENDASGPQDELEYWKKRGAQFSQIVTQLQAHEVQMTLQVLNIAHSKFIKQWRDTDRKITYCYNEARDNAKFIQAMEKCCHSLYLHDPVRMRDSILSLLQTVRLIHSVSQFYNTSERISSLMVKITNQMIETCKHYVTQRGKETIWTQGREEVRQKLQHCIQLNTIYKSTYELVKSQPFLPNQVAFNFSENYVFGKFDTFCNRLGKIIGMFDLIDDYNHLFERRMEGLLLGEALEDAIATFNEAKSGVCTKTYDYLDQRNLEFNADYEIFMSKTNDLKEKIGALIEENFSNVWETPQGIKFLTRFEKVSEKIPLTKMDEKYDRVLKYCEREIDRIMKLFRREKDNPPLPRHFPPIAGRITWARSLLAHLEELARNVSGHPVLRMLPSASELMRKYNTVSAVLKTYEEELKNNWMAQDVWLVDECLQKNVIAIDENSGKFRVNLDFRIKLLIREADCLIKMNIPIPPVTLTLLSKRDYFMLVSDSLQLMINNFLMTIRKVKLEVRPLFLPQLVRLAGKLSPGLTKITWTDPQWINFIRDTVEAIKSFDVLVTRVHDVYSNRIIQVLTSMQKVTLHALPEEDPWTIEEFIERTEQNCRQAAIELNRRSLMVEEAVEEVLELVRKAAEDFRGESSTLFDFDMDCDVAAADIPQIAPNTSQQQQQQDWSTIWECFDNPQTLLTTPAGGLSKGMQEMVRNAVAEMRRYYSRKVIDVLIRVTRQSLDALRKRFTTDDLQKIKAENNSKPVFLLHASLMIPNIAVKPSLEEVQEALVTAGKNITSVAKGVAQWTGGKAVQVASAHVYV</sequence>
<organism evidence="3">
    <name type="scientific">Menopon gallinae</name>
    <name type="common">poultry shaft louse</name>
    <dbReference type="NCBI Taxonomy" id="328185"/>
    <lineage>
        <taxon>Eukaryota</taxon>
        <taxon>Metazoa</taxon>
        <taxon>Ecdysozoa</taxon>
        <taxon>Arthropoda</taxon>
        <taxon>Hexapoda</taxon>
        <taxon>Insecta</taxon>
        <taxon>Pterygota</taxon>
        <taxon>Neoptera</taxon>
        <taxon>Paraneoptera</taxon>
        <taxon>Psocodea</taxon>
        <taxon>Troctomorpha</taxon>
        <taxon>Phthiraptera</taxon>
        <taxon>Amblycera</taxon>
        <taxon>Menoponidae</taxon>
        <taxon>Menopon</taxon>
    </lineage>
</organism>
<dbReference type="InterPro" id="IPR026983">
    <property type="entry name" value="DHC"/>
</dbReference>
<dbReference type="AlphaFoldDB" id="A0AAW2IE54"/>
<dbReference type="GO" id="GO:0051959">
    <property type="term" value="F:dynein light intermediate chain binding"/>
    <property type="evidence" value="ECO:0007669"/>
    <property type="project" value="InterPro"/>
</dbReference>
<name>A0AAW2IE54_9NEOP</name>
<dbReference type="GO" id="GO:0007018">
    <property type="term" value="P:microtubule-based movement"/>
    <property type="evidence" value="ECO:0007669"/>
    <property type="project" value="InterPro"/>
</dbReference>
<feature type="domain" description="Dynein heavy chain tail" evidence="2">
    <location>
        <begin position="222"/>
        <end position="777"/>
    </location>
</feature>
<evidence type="ECO:0000259" key="2">
    <source>
        <dbReference type="Pfam" id="PF08385"/>
    </source>
</evidence>
<comment type="caution">
    <text evidence="3">The sequence shown here is derived from an EMBL/GenBank/DDBJ whole genome shotgun (WGS) entry which is preliminary data.</text>
</comment>
<dbReference type="GO" id="GO:0045505">
    <property type="term" value="F:dynein intermediate chain binding"/>
    <property type="evidence" value="ECO:0007669"/>
    <property type="project" value="InterPro"/>
</dbReference>
<dbReference type="EMBL" id="JARGDH010000001">
    <property type="protein sequence ID" value="KAL0280414.1"/>
    <property type="molecule type" value="Genomic_DNA"/>
</dbReference>
<dbReference type="GO" id="GO:0005858">
    <property type="term" value="C:axonemal dynein complex"/>
    <property type="evidence" value="ECO:0007669"/>
    <property type="project" value="TreeGrafter"/>
</dbReference>
<dbReference type="PANTHER" id="PTHR46532:SF4">
    <property type="entry name" value="AAA+ ATPASE DOMAIN-CONTAINING PROTEIN"/>
    <property type="match status" value="1"/>
</dbReference>
<dbReference type="InterPro" id="IPR013594">
    <property type="entry name" value="Dynein_heavy_tail"/>
</dbReference>